<gene>
    <name evidence="1" type="ORF">LR48_Vigan03g214100</name>
</gene>
<evidence type="ECO:0000313" key="2">
    <source>
        <dbReference type="Proteomes" id="UP000053144"/>
    </source>
</evidence>
<protein>
    <submittedName>
        <fullName evidence="1">Uncharacterized protein</fullName>
    </submittedName>
</protein>
<evidence type="ECO:0000313" key="1">
    <source>
        <dbReference type="EMBL" id="KOM38759.1"/>
    </source>
</evidence>
<proteinExistence type="predicted"/>
<accession>A0A0L9U8G2</accession>
<dbReference type="Gramene" id="KOM38759">
    <property type="protein sequence ID" value="KOM38759"/>
    <property type="gene ID" value="LR48_Vigan03g214100"/>
</dbReference>
<dbReference type="Proteomes" id="UP000053144">
    <property type="component" value="Chromosome 3"/>
</dbReference>
<dbReference type="EMBL" id="CM003373">
    <property type="protein sequence ID" value="KOM38759.1"/>
    <property type="molecule type" value="Genomic_DNA"/>
</dbReference>
<organism evidence="1 2">
    <name type="scientific">Phaseolus angularis</name>
    <name type="common">Azuki bean</name>
    <name type="synonym">Vigna angularis</name>
    <dbReference type="NCBI Taxonomy" id="3914"/>
    <lineage>
        <taxon>Eukaryota</taxon>
        <taxon>Viridiplantae</taxon>
        <taxon>Streptophyta</taxon>
        <taxon>Embryophyta</taxon>
        <taxon>Tracheophyta</taxon>
        <taxon>Spermatophyta</taxon>
        <taxon>Magnoliopsida</taxon>
        <taxon>eudicotyledons</taxon>
        <taxon>Gunneridae</taxon>
        <taxon>Pentapetalae</taxon>
        <taxon>rosids</taxon>
        <taxon>fabids</taxon>
        <taxon>Fabales</taxon>
        <taxon>Fabaceae</taxon>
        <taxon>Papilionoideae</taxon>
        <taxon>50 kb inversion clade</taxon>
        <taxon>NPAAA clade</taxon>
        <taxon>indigoferoid/millettioid clade</taxon>
        <taxon>Phaseoleae</taxon>
        <taxon>Vigna</taxon>
    </lineage>
</organism>
<name>A0A0L9U8G2_PHAAN</name>
<sequence>MKEIKELLQDLKKSKKFFKCGENSGNLEEKKEELLQDLKKSKKLSKGGENLINIERRIEVQNITSREKLGLASISMEENAMINYEGDDKVDKNKEPEAEDESHDLRVTYKHTATLTHVEAGEYVAALIPSITDEDYQYFLTVDDLIIGFDGILQIEPNSKSIAELQDEELKAAKPEQIEVGKTFVEETRSHGKG</sequence>
<reference evidence="2" key="1">
    <citation type="journal article" date="2015" name="Proc. Natl. Acad. Sci. U.S.A.">
        <title>Genome sequencing of adzuki bean (Vigna angularis) provides insight into high starch and low fat accumulation and domestication.</title>
        <authorList>
            <person name="Yang K."/>
            <person name="Tian Z."/>
            <person name="Chen C."/>
            <person name="Luo L."/>
            <person name="Zhao B."/>
            <person name="Wang Z."/>
            <person name="Yu L."/>
            <person name="Li Y."/>
            <person name="Sun Y."/>
            <person name="Li W."/>
            <person name="Chen Y."/>
            <person name="Li Y."/>
            <person name="Zhang Y."/>
            <person name="Ai D."/>
            <person name="Zhao J."/>
            <person name="Shang C."/>
            <person name="Ma Y."/>
            <person name="Wu B."/>
            <person name="Wang M."/>
            <person name="Gao L."/>
            <person name="Sun D."/>
            <person name="Zhang P."/>
            <person name="Guo F."/>
            <person name="Wang W."/>
            <person name="Li Y."/>
            <person name="Wang J."/>
            <person name="Varshney R.K."/>
            <person name="Wang J."/>
            <person name="Ling H.Q."/>
            <person name="Wan P."/>
        </authorList>
    </citation>
    <scope>NUCLEOTIDE SEQUENCE</scope>
    <source>
        <strain evidence="2">cv. Jingnong 6</strain>
    </source>
</reference>
<dbReference type="AlphaFoldDB" id="A0A0L9U8G2"/>